<dbReference type="OrthoDB" id="5180013at2"/>
<dbReference type="GO" id="GO:0016740">
    <property type="term" value="F:transferase activity"/>
    <property type="evidence" value="ECO:0007669"/>
    <property type="project" value="UniProtKB-KW"/>
</dbReference>
<reference evidence="1 2" key="1">
    <citation type="journal article" date="2018" name="Sci. Rep.">
        <title>Rhizobium tumorigenes sp. nov., a novel plant tumorigenic bacterium isolated from cane gall tumors on thornless blackberry.</title>
        <authorList>
            <person name="Kuzmanovi N."/>
            <person name="Smalla K."/>
            <person name="Gronow S."/>
            <person name="PuBawska J."/>
        </authorList>
    </citation>
    <scope>NUCLEOTIDE SEQUENCE [LARGE SCALE GENOMIC DNA]</scope>
    <source>
        <strain evidence="1 2">CCBAU 85046</strain>
    </source>
</reference>
<keyword evidence="1" id="KW-0808">Transferase</keyword>
<keyword evidence="2" id="KW-1185">Reference proteome</keyword>
<comment type="caution">
    <text evidence="1">The sequence shown here is derived from an EMBL/GenBank/DDBJ whole genome shotgun (WGS) entry which is preliminary data.</text>
</comment>
<protein>
    <submittedName>
        <fullName evidence="1">Nucleoside 2-deoxyribosyltransferase</fullName>
    </submittedName>
</protein>
<name>A0A2W4CHP7_9HYPH</name>
<dbReference type="RefSeq" id="WP_111162701.1">
    <property type="nucleotide sequence ID" value="NZ_PCDP01000053.1"/>
</dbReference>
<dbReference type="AlphaFoldDB" id="A0A2W4CHP7"/>
<proteinExistence type="predicted"/>
<gene>
    <name evidence="1" type="ORF">CPY51_23690</name>
</gene>
<evidence type="ECO:0000313" key="1">
    <source>
        <dbReference type="EMBL" id="PZM10165.1"/>
    </source>
</evidence>
<dbReference type="Gene3D" id="3.40.50.450">
    <property type="match status" value="1"/>
</dbReference>
<organism evidence="1 2">
    <name type="scientific">Rhizobium tubonense</name>
    <dbReference type="NCBI Taxonomy" id="484088"/>
    <lineage>
        <taxon>Bacteria</taxon>
        <taxon>Pseudomonadati</taxon>
        <taxon>Pseudomonadota</taxon>
        <taxon>Alphaproteobacteria</taxon>
        <taxon>Hyphomicrobiales</taxon>
        <taxon>Rhizobiaceae</taxon>
        <taxon>Rhizobium/Agrobacterium group</taxon>
        <taxon>Rhizobium</taxon>
    </lineage>
</organism>
<accession>A0A2W4CHP7</accession>
<dbReference type="Proteomes" id="UP000248925">
    <property type="component" value="Unassembled WGS sequence"/>
</dbReference>
<sequence length="167" mass="18973">MRIGISLTFDGYSHLEQLKANPRASLQAFVAMWFGIEVAEAYKNGIGPAIIDAGYRPMRIDQKEHNNKIDDEIIAEIRRSRFVVADFTCGLVFSERTQTAIPRGGVYYEAGFAQGLGIPVIWTCREDHIEHVHFDTRQFNHITWKTPEELREKLKNRIGAVIGDGPQ</sequence>
<dbReference type="EMBL" id="PCDP01000053">
    <property type="protein sequence ID" value="PZM10165.1"/>
    <property type="molecule type" value="Genomic_DNA"/>
</dbReference>
<evidence type="ECO:0000313" key="2">
    <source>
        <dbReference type="Proteomes" id="UP000248925"/>
    </source>
</evidence>